<dbReference type="PANTHER" id="PTHR30023">
    <property type="entry name" value="D-ALANYL-D-ALANINE CARBOXYPEPTIDASE"/>
    <property type="match status" value="1"/>
</dbReference>
<gene>
    <name evidence="4" type="ordered locus">Fleli_0749</name>
</gene>
<dbReference type="OrthoDB" id="9802627at2"/>
<evidence type="ECO:0000256" key="2">
    <source>
        <dbReference type="ARBA" id="ARBA00022801"/>
    </source>
</evidence>
<dbReference type="GO" id="GO:0004185">
    <property type="term" value="F:serine-type carboxypeptidase activity"/>
    <property type="evidence" value="ECO:0007669"/>
    <property type="project" value="InterPro"/>
</dbReference>
<keyword evidence="4" id="KW-0645">Protease</keyword>
<feature type="signal peptide" evidence="3">
    <location>
        <begin position="1"/>
        <end position="28"/>
    </location>
</feature>
<evidence type="ECO:0000313" key="4">
    <source>
        <dbReference type="EMBL" id="AFM03209.1"/>
    </source>
</evidence>
<dbReference type="PATRIC" id="fig|880071.3.peg.722"/>
<dbReference type="EMBL" id="CP003345">
    <property type="protein sequence ID" value="AFM03209.1"/>
    <property type="molecule type" value="Genomic_DNA"/>
</dbReference>
<dbReference type="InterPro" id="IPR012338">
    <property type="entry name" value="Beta-lactam/transpept-like"/>
</dbReference>
<dbReference type="Proteomes" id="UP000006054">
    <property type="component" value="Chromosome"/>
</dbReference>
<feature type="chain" id="PRO_5003685829" evidence="3">
    <location>
        <begin position="29"/>
        <end position="453"/>
    </location>
</feature>
<evidence type="ECO:0000256" key="3">
    <source>
        <dbReference type="SAM" id="SignalP"/>
    </source>
</evidence>
<dbReference type="PRINTS" id="PR00922">
    <property type="entry name" value="DADACBPTASE3"/>
</dbReference>
<keyword evidence="3" id="KW-0732">Signal</keyword>
<sequence length="453" mass="52715" precursor="true">MKINFIHSKKLLLSLLISFCLISFSSIAQHKTEEKNTDYISNLNQVFQEDCFRDSFHGFVLYDLDSSKYLFEYNADKYFTPASNVKIASLFAATKILNERLPSLTYFEKGDSLIFWGTGDPTFLHPIFRNSAVIDFLLLKSKTKKLFFSTTNYEDEPFGDGWAWEDYRTSYGIEKSAFPIYGNAVYFEADPSCEIEVFPEIFKDSIQENSEIKTKNFTIKRDLGINSFEYNIGDLYYKKGKTIPFHITPELITTLLNDKLDLEVTHLEYPMPENTAIFYTAKSDKMYKRMMQRSDNFLAEQTLLMCSAELFGTLSTQRVINYLDANYFNKFYNKPRWVDGSGLSRYNLFTPRNFVEMLKSIRKDMGEEKLFETLAIGGKAGTLRRRYEYPKKSTPFLYGKTGTISNNHCLSGFIVTKTGRKLCFSFQNNHHRESSKTIGNKMEEILTRVYKEY</sequence>
<evidence type="ECO:0000313" key="5">
    <source>
        <dbReference type="Proteomes" id="UP000006054"/>
    </source>
</evidence>
<keyword evidence="2" id="KW-0378">Hydrolase</keyword>
<dbReference type="RefSeq" id="WP_014796667.1">
    <property type="nucleotide sequence ID" value="NC_018018.1"/>
</dbReference>
<dbReference type="InterPro" id="IPR000667">
    <property type="entry name" value="Peptidase_S13"/>
</dbReference>
<dbReference type="HOGENOM" id="CLU_017692_1_2_10"/>
<protein>
    <submittedName>
        <fullName evidence="4">D-alanyl-D-alanine carboxypeptidase (Penicillin-binding protein 4)</fullName>
    </submittedName>
</protein>
<evidence type="ECO:0000256" key="1">
    <source>
        <dbReference type="ARBA" id="ARBA00006096"/>
    </source>
</evidence>
<dbReference type="GO" id="GO:0000270">
    <property type="term" value="P:peptidoglycan metabolic process"/>
    <property type="evidence" value="ECO:0007669"/>
    <property type="project" value="TreeGrafter"/>
</dbReference>
<dbReference type="eggNOG" id="COG2027">
    <property type="taxonomic scope" value="Bacteria"/>
</dbReference>
<dbReference type="GO" id="GO:0006508">
    <property type="term" value="P:proteolysis"/>
    <property type="evidence" value="ECO:0007669"/>
    <property type="project" value="InterPro"/>
</dbReference>
<proteinExistence type="inferred from homology"/>
<keyword evidence="5" id="KW-1185">Reference proteome</keyword>
<dbReference type="Gene3D" id="3.40.710.10">
    <property type="entry name" value="DD-peptidase/beta-lactamase superfamily"/>
    <property type="match status" value="2"/>
</dbReference>
<comment type="similarity">
    <text evidence="1">Belongs to the peptidase S13 family.</text>
</comment>
<keyword evidence="4" id="KW-0121">Carboxypeptidase</keyword>
<accession>I4AGX4</accession>
<dbReference type="AlphaFoldDB" id="I4AGX4"/>
<reference evidence="5" key="1">
    <citation type="submission" date="2012-06" db="EMBL/GenBank/DDBJ databases">
        <title>The complete genome of Flexibacter litoralis DSM 6794.</title>
        <authorList>
            <person name="Lucas S."/>
            <person name="Copeland A."/>
            <person name="Lapidus A."/>
            <person name="Glavina del Rio T."/>
            <person name="Dalin E."/>
            <person name="Tice H."/>
            <person name="Bruce D."/>
            <person name="Goodwin L."/>
            <person name="Pitluck S."/>
            <person name="Peters L."/>
            <person name="Ovchinnikova G."/>
            <person name="Lu M."/>
            <person name="Kyrpides N."/>
            <person name="Mavromatis K."/>
            <person name="Ivanova N."/>
            <person name="Brettin T."/>
            <person name="Detter J.C."/>
            <person name="Han C."/>
            <person name="Larimer F."/>
            <person name="Land M."/>
            <person name="Hauser L."/>
            <person name="Markowitz V."/>
            <person name="Cheng J.-F."/>
            <person name="Hugenholtz P."/>
            <person name="Woyke T."/>
            <person name="Wu D."/>
            <person name="Spring S."/>
            <person name="Lang E."/>
            <person name="Kopitz M."/>
            <person name="Brambilla E."/>
            <person name="Klenk H.-P."/>
            <person name="Eisen J.A."/>
        </authorList>
    </citation>
    <scope>NUCLEOTIDE SEQUENCE [LARGE SCALE GENOMIC DNA]</scope>
    <source>
        <strain evidence="5">ATCC 23117 / DSM 6794 / NBRC 15988 / NCIMB 1366 / Sio-4</strain>
    </source>
</reference>
<dbReference type="SUPFAM" id="SSF56601">
    <property type="entry name" value="beta-lactamase/transpeptidase-like"/>
    <property type="match status" value="1"/>
</dbReference>
<dbReference type="Pfam" id="PF02113">
    <property type="entry name" value="Peptidase_S13"/>
    <property type="match status" value="1"/>
</dbReference>
<name>I4AGX4_BERLS</name>
<organism evidence="4 5">
    <name type="scientific">Bernardetia litoralis (strain ATCC 23117 / DSM 6794 / NBRC 15988 / NCIMB 1366 / Fx l1 / Sio-4)</name>
    <name type="common">Flexibacter litoralis</name>
    <dbReference type="NCBI Taxonomy" id="880071"/>
    <lineage>
        <taxon>Bacteria</taxon>
        <taxon>Pseudomonadati</taxon>
        <taxon>Bacteroidota</taxon>
        <taxon>Cytophagia</taxon>
        <taxon>Cytophagales</taxon>
        <taxon>Bernardetiaceae</taxon>
        <taxon>Bernardetia</taxon>
    </lineage>
</organism>
<dbReference type="STRING" id="880071.Fleli_0749"/>
<dbReference type="PANTHER" id="PTHR30023:SF0">
    <property type="entry name" value="PENICILLIN-SENSITIVE CARBOXYPEPTIDASE A"/>
    <property type="match status" value="1"/>
</dbReference>
<dbReference type="KEGG" id="fli:Fleli_0749"/>